<keyword evidence="1" id="KW-1003">Cell membrane</keyword>
<evidence type="ECO:0000256" key="4">
    <source>
        <dbReference type="ARBA" id="ARBA00023136"/>
    </source>
</evidence>
<reference evidence="6 7" key="1">
    <citation type="submission" date="2018-03" db="EMBL/GenBank/DDBJ databases">
        <title>The draft genome of Mesorhizobium soli JCM 19897.</title>
        <authorList>
            <person name="Li L."/>
            <person name="Liu L."/>
            <person name="Liang L."/>
            <person name="Wang T."/>
            <person name="Zhang X."/>
        </authorList>
    </citation>
    <scope>NUCLEOTIDE SEQUENCE [LARGE SCALE GENOMIC DNA]</scope>
    <source>
        <strain evidence="6 7">JCM 19897</strain>
    </source>
</reference>
<sequence length="202" mass="20683">MDWLFITGLAIASSIDNLAVGLSYGVRGIRIGLGANLIIAVICFVLSEAGILFGEWIGAVLPGDLPDIVGAVLLFLIGVRILLLVLPREKSAAGSAKSRGIAGWFSRVLAVENGRIGFVEALVLGVALSANALANAVGAGLLHMPSFAIALSASIGSLVTISLGVALGLRATHISIGRFDLGRFGTLISGMILVGLAIGQIW</sequence>
<evidence type="ECO:0000256" key="5">
    <source>
        <dbReference type="SAM" id="Phobius"/>
    </source>
</evidence>
<evidence type="ECO:0000256" key="1">
    <source>
        <dbReference type="ARBA" id="ARBA00022475"/>
    </source>
</evidence>
<evidence type="ECO:0000256" key="2">
    <source>
        <dbReference type="ARBA" id="ARBA00022692"/>
    </source>
</evidence>
<organism evidence="6 7">
    <name type="scientific">Pseudaminobacter soli</name>
    <name type="common">ex Li et al. 2025</name>
    <dbReference type="NCBI Taxonomy" id="1295366"/>
    <lineage>
        <taxon>Bacteria</taxon>
        <taxon>Pseudomonadati</taxon>
        <taxon>Pseudomonadota</taxon>
        <taxon>Alphaproteobacteria</taxon>
        <taxon>Hyphomicrobiales</taxon>
        <taxon>Phyllobacteriaceae</taxon>
        <taxon>Pseudaminobacter</taxon>
    </lineage>
</organism>
<feature type="transmembrane region" description="Helical" evidence="5">
    <location>
        <begin position="147"/>
        <end position="169"/>
    </location>
</feature>
<comment type="caution">
    <text evidence="6">The sequence shown here is derived from an EMBL/GenBank/DDBJ whole genome shotgun (WGS) entry which is preliminary data.</text>
</comment>
<dbReference type="InterPro" id="IPR003810">
    <property type="entry name" value="Mntp/YtaF"/>
</dbReference>
<evidence type="ECO:0000313" key="7">
    <source>
        <dbReference type="Proteomes" id="UP000240653"/>
    </source>
</evidence>
<dbReference type="Proteomes" id="UP000240653">
    <property type="component" value="Unassembled WGS sequence"/>
</dbReference>
<feature type="transmembrane region" description="Helical" evidence="5">
    <location>
        <begin position="116"/>
        <end position="141"/>
    </location>
</feature>
<evidence type="ECO:0000313" key="6">
    <source>
        <dbReference type="EMBL" id="PSJ54266.1"/>
    </source>
</evidence>
<keyword evidence="2 5" id="KW-0812">Transmembrane</keyword>
<feature type="transmembrane region" description="Helical" evidence="5">
    <location>
        <begin position="6"/>
        <end position="26"/>
    </location>
</feature>
<evidence type="ECO:0000256" key="3">
    <source>
        <dbReference type="ARBA" id="ARBA00022989"/>
    </source>
</evidence>
<feature type="transmembrane region" description="Helical" evidence="5">
    <location>
        <begin position="33"/>
        <end position="56"/>
    </location>
</feature>
<feature type="transmembrane region" description="Helical" evidence="5">
    <location>
        <begin position="68"/>
        <end position="86"/>
    </location>
</feature>
<dbReference type="AlphaFoldDB" id="A0A2P7RVN5"/>
<gene>
    <name evidence="6" type="ORF">C7I85_27660</name>
</gene>
<dbReference type="RefSeq" id="WP_106727217.1">
    <property type="nucleotide sequence ID" value="NZ_PXYL01000027.1"/>
</dbReference>
<dbReference type="PANTHER" id="PTHR35529:SF2">
    <property type="entry name" value="SPORULATION PROTEIN YTAF-RELATED"/>
    <property type="match status" value="1"/>
</dbReference>
<proteinExistence type="predicted"/>
<dbReference type="EMBL" id="PXYL01000027">
    <property type="protein sequence ID" value="PSJ54266.1"/>
    <property type="molecule type" value="Genomic_DNA"/>
</dbReference>
<protein>
    <submittedName>
        <fullName evidence="6">Sporulation membrane protein YtaF</fullName>
    </submittedName>
</protein>
<accession>A0A2P7RVN5</accession>
<feature type="transmembrane region" description="Helical" evidence="5">
    <location>
        <begin position="181"/>
        <end position="201"/>
    </location>
</feature>
<keyword evidence="7" id="KW-1185">Reference proteome</keyword>
<keyword evidence="3 5" id="KW-1133">Transmembrane helix</keyword>
<dbReference type="PANTHER" id="PTHR35529">
    <property type="entry name" value="MANGANESE EFFLUX PUMP MNTP-RELATED"/>
    <property type="match status" value="1"/>
</dbReference>
<dbReference type="OrthoDB" id="8450517at2"/>
<keyword evidence="4 5" id="KW-0472">Membrane</keyword>
<dbReference type="Pfam" id="PF02659">
    <property type="entry name" value="Mntp"/>
    <property type="match status" value="1"/>
</dbReference>
<name>A0A2P7RVN5_9HYPH</name>